<keyword evidence="1" id="KW-0812">Transmembrane</keyword>
<feature type="transmembrane region" description="Helical" evidence="1">
    <location>
        <begin position="319"/>
        <end position="338"/>
    </location>
</feature>
<dbReference type="Pfam" id="PF01757">
    <property type="entry name" value="Acyl_transf_3"/>
    <property type="match status" value="1"/>
</dbReference>
<keyword evidence="1" id="KW-1133">Transmembrane helix</keyword>
<comment type="caution">
    <text evidence="3">The sequence shown here is derived from an EMBL/GenBank/DDBJ whole genome shotgun (WGS) entry which is preliminary data.</text>
</comment>
<protein>
    <submittedName>
        <fullName evidence="3">Acyltransferase family protein</fullName>
    </submittedName>
</protein>
<name>A0ABV4NVS0_9GAMM</name>
<feature type="transmembrane region" description="Helical" evidence="1">
    <location>
        <begin position="350"/>
        <end position="368"/>
    </location>
</feature>
<proteinExistence type="predicted"/>
<organism evidence="3 4">
    <name type="scientific">Microbulbifer epialgicus</name>
    <dbReference type="NCBI Taxonomy" id="393907"/>
    <lineage>
        <taxon>Bacteria</taxon>
        <taxon>Pseudomonadati</taxon>
        <taxon>Pseudomonadota</taxon>
        <taxon>Gammaproteobacteria</taxon>
        <taxon>Cellvibrionales</taxon>
        <taxon>Microbulbiferaceae</taxon>
        <taxon>Microbulbifer</taxon>
    </lineage>
</organism>
<feature type="transmembrane region" description="Helical" evidence="1">
    <location>
        <begin position="91"/>
        <end position="109"/>
    </location>
</feature>
<dbReference type="InterPro" id="IPR050623">
    <property type="entry name" value="Glucan_succinyl_AcylTrfase"/>
</dbReference>
<dbReference type="RefSeq" id="WP_371837748.1">
    <property type="nucleotide sequence ID" value="NZ_JBGMEK010000005.1"/>
</dbReference>
<dbReference type="InterPro" id="IPR002656">
    <property type="entry name" value="Acyl_transf_3_dom"/>
</dbReference>
<feature type="transmembrane region" description="Helical" evidence="1">
    <location>
        <begin position="62"/>
        <end position="84"/>
    </location>
</feature>
<dbReference type="GO" id="GO:0016746">
    <property type="term" value="F:acyltransferase activity"/>
    <property type="evidence" value="ECO:0007669"/>
    <property type="project" value="UniProtKB-KW"/>
</dbReference>
<sequence>MENNSRRRHDIDALRVIAFGLLILYHLGMAYVAEWGWHVKSSHQSETLQLIMLAVNQWRMPLLFLISGAATYFLFGKLGSAGFLLHRLRQLLIPLLFGMLVIVPPQAYYEALSNGVIEPGYLSFLWRYFSFQPWPADSFAGSHIGFTWNHLWYLPYLLCYTVAIVPVAHYLRNRQPLMKRWVSGIKSWHLLLLPLLPLTLYGLFLFPRFGGINYSVVGDWYTHAQFFTFFLIGYLLVSSRPPWQLLSRLRIFLLFGASLCFCLFLLFDRVLEDGSFPGQSFINLIIIYANRWLWLLAVLACGYHYLNRPFSWLPYATEAVYPWYILHQTITVAAIYELGSLSLGLVAEPIFVLAITIAGCLIIHELLIRRVPLLRLLLGLKPLVSKGAQDQDPVPQGT</sequence>
<feature type="transmembrane region" description="Helical" evidence="1">
    <location>
        <begin position="12"/>
        <end position="33"/>
    </location>
</feature>
<dbReference type="PANTHER" id="PTHR36927:SF3">
    <property type="entry name" value="GLUCANS BIOSYNTHESIS PROTEIN C"/>
    <property type="match status" value="1"/>
</dbReference>
<dbReference type="EMBL" id="JBGMEK010000005">
    <property type="protein sequence ID" value="MFA0810140.1"/>
    <property type="molecule type" value="Genomic_DNA"/>
</dbReference>
<gene>
    <name evidence="3" type="ORF">ACCI49_04340</name>
</gene>
<feature type="transmembrane region" description="Helical" evidence="1">
    <location>
        <begin position="220"/>
        <end position="237"/>
    </location>
</feature>
<evidence type="ECO:0000313" key="3">
    <source>
        <dbReference type="EMBL" id="MFA0810140.1"/>
    </source>
</evidence>
<keyword evidence="4" id="KW-1185">Reference proteome</keyword>
<evidence type="ECO:0000256" key="1">
    <source>
        <dbReference type="SAM" id="Phobius"/>
    </source>
</evidence>
<accession>A0ABV4NVS0</accession>
<dbReference type="PANTHER" id="PTHR36927">
    <property type="entry name" value="BLR4337 PROTEIN"/>
    <property type="match status" value="1"/>
</dbReference>
<keyword evidence="3" id="KW-0012">Acyltransferase</keyword>
<dbReference type="Proteomes" id="UP001569428">
    <property type="component" value="Unassembled WGS sequence"/>
</dbReference>
<feature type="domain" description="Acyltransferase 3" evidence="2">
    <location>
        <begin position="9"/>
        <end position="364"/>
    </location>
</feature>
<feature type="transmembrane region" description="Helical" evidence="1">
    <location>
        <begin position="191"/>
        <end position="208"/>
    </location>
</feature>
<feature type="transmembrane region" description="Helical" evidence="1">
    <location>
        <begin position="287"/>
        <end position="307"/>
    </location>
</feature>
<keyword evidence="1" id="KW-0472">Membrane</keyword>
<evidence type="ECO:0000313" key="4">
    <source>
        <dbReference type="Proteomes" id="UP001569428"/>
    </source>
</evidence>
<feature type="transmembrane region" description="Helical" evidence="1">
    <location>
        <begin position="151"/>
        <end position="171"/>
    </location>
</feature>
<reference evidence="3 4" key="1">
    <citation type="submission" date="2024-08" db="EMBL/GenBank/DDBJ databases">
        <authorList>
            <person name="Ishaq N."/>
        </authorList>
    </citation>
    <scope>NUCLEOTIDE SEQUENCE [LARGE SCALE GENOMIC DNA]</scope>
    <source>
        <strain evidence="3 4">DSM 18651</strain>
    </source>
</reference>
<evidence type="ECO:0000259" key="2">
    <source>
        <dbReference type="Pfam" id="PF01757"/>
    </source>
</evidence>
<keyword evidence="3" id="KW-0808">Transferase</keyword>
<feature type="transmembrane region" description="Helical" evidence="1">
    <location>
        <begin position="249"/>
        <end position="267"/>
    </location>
</feature>